<dbReference type="EMBL" id="JAMXQV010000002">
    <property type="protein sequence ID" value="MCR6482418.1"/>
    <property type="molecule type" value="Genomic_DNA"/>
</dbReference>
<dbReference type="AlphaFoldDB" id="A0A9X2N860"/>
<dbReference type="Proteomes" id="UP001144096">
    <property type="component" value="Unassembled WGS sequence"/>
</dbReference>
<accession>A0A9X2N860</accession>
<dbReference type="Pfam" id="PF00201">
    <property type="entry name" value="UDPGT"/>
    <property type="match status" value="1"/>
</dbReference>
<dbReference type="PANTHER" id="PTHR48050:SF13">
    <property type="entry name" value="STEROL 3-BETA-GLUCOSYLTRANSFERASE UGT80A2"/>
    <property type="match status" value="1"/>
</dbReference>
<dbReference type="GO" id="GO:0008194">
    <property type="term" value="F:UDP-glycosyltransferase activity"/>
    <property type="evidence" value="ECO:0007669"/>
    <property type="project" value="InterPro"/>
</dbReference>
<reference evidence="1" key="1">
    <citation type="submission" date="2022-06" db="EMBL/GenBank/DDBJ databases">
        <title>Amycolatopsis iheyaensis sp. nov., a new species of the genus Amycolatopsis isolated from soil in Iheya island, Japan.</title>
        <authorList>
            <person name="Ngamcharungchit C."/>
            <person name="Kanto H."/>
            <person name="Take A."/>
            <person name="Intra B."/>
            <person name="Matsumoto A."/>
            <person name="Panbangred W."/>
            <person name="Inahashi Y."/>
        </authorList>
    </citation>
    <scope>NUCLEOTIDE SEQUENCE</scope>
    <source>
        <strain evidence="1">OK19-0408</strain>
    </source>
</reference>
<dbReference type="InterPro" id="IPR002213">
    <property type="entry name" value="UDP_glucos_trans"/>
</dbReference>
<dbReference type="GO" id="GO:0017000">
    <property type="term" value="P:antibiotic biosynthetic process"/>
    <property type="evidence" value="ECO:0007669"/>
    <property type="project" value="UniProtKB-ARBA"/>
</dbReference>
<dbReference type="RefSeq" id="WP_257919044.1">
    <property type="nucleotide sequence ID" value="NZ_JAMXQV010000002.1"/>
</dbReference>
<dbReference type="Gene3D" id="3.40.50.2000">
    <property type="entry name" value="Glycogen Phosphorylase B"/>
    <property type="match status" value="2"/>
</dbReference>
<dbReference type="PANTHER" id="PTHR48050">
    <property type="entry name" value="STEROL 3-BETA-GLUCOSYLTRANSFERASE"/>
    <property type="match status" value="1"/>
</dbReference>
<keyword evidence="2" id="KW-1185">Reference proteome</keyword>
<dbReference type="CDD" id="cd03784">
    <property type="entry name" value="GT1_Gtf-like"/>
    <property type="match status" value="1"/>
</dbReference>
<evidence type="ECO:0000313" key="2">
    <source>
        <dbReference type="Proteomes" id="UP001144096"/>
    </source>
</evidence>
<organism evidence="1 2">
    <name type="scientific">Amycolatopsis iheyensis</name>
    <dbReference type="NCBI Taxonomy" id="2945988"/>
    <lineage>
        <taxon>Bacteria</taxon>
        <taxon>Bacillati</taxon>
        <taxon>Actinomycetota</taxon>
        <taxon>Actinomycetes</taxon>
        <taxon>Pseudonocardiales</taxon>
        <taxon>Pseudonocardiaceae</taxon>
        <taxon>Amycolatopsis</taxon>
    </lineage>
</organism>
<comment type="caution">
    <text evidence="1">The sequence shown here is derived from an EMBL/GenBank/DDBJ whole genome shotgun (WGS) entry which is preliminary data.</text>
</comment>
<name>A0A9X2N860_9PSEU</name>
<protein>
    <submittedName>
        <fullName evidence="1">Glycosyltransferase</fullName>
    </submittedName>
</protein>
<evidence type="ECO:0000313" key="1">
    <source>
        <dbReference type="EMBL" id="MCR6482418.1"/>
    </source>
</evidence>
<dbReference type="InterPro" id="IPR050426">
    <property type="entry name" value="Glycosyltransferase_28"/>
</dbReference>
<sequence>MARFLFVVPPLVGHVNPAAGVAAELAARGHEVAWAGHEELLWQLAGPDALVFSCGLPPGAPARPPELKGPAALRFLWQDFLVPLADAMAPGVGAAIDAFGPHVVVADQQALAGGLLAEARGLPWVTSASTSAELVDPLAGMPKVAEWVGSLVADLRTRIAGGRGSADPRFSPHGVLAFTTRELLGAATLPPRVRLVGPALGSRPSTTDFPWEWLDPLRPTVLVSLGTANTEAGAGFLAAAAAAFAGLPARAVIADPGGVLGDVPPNVLVRPQVPQLPLLTRVDAVLCHAGHNTVCETLWHGLPLVVAPIRDDQPIVAAQVVAAGAGVRLRFGRADAGRVAAAVEEVLTEPSYRRAAETVAASFHAAGGSAAAAGHLEQLALESLAHVKF</sequence>
<dbReference type="SUPFAM" id="SSF53756">
    <property type="entry name" value="UDP-Glycosyltransferase/glycogen phosphorylase"/>
    <property type="match status" value="1"/>
</dbReference>
<gene>
    <name evidence="1" type="ORF">M8542_06295</name>
</gene>
<proteinExistence type="predicted"/>